<accession>A0A291QLE3</accession>
<evidence type="ECO:0000313" key="3">
    <source>
        <dbReference type="Proteomes" id="UP000221011"/>
    </source>
</evidence>
<evidence type="ECO:0000256" key="1">
    <source>
        <dbReference type="SAM" id="MobiDB-lite"/>
    </source>
</evidence>
<dbReference type="KEGG" id="sfk:KY5_7265"/>
<evidence type="ECO:0000313" key="2">
    <source>
        <dbReference type="EMBL" id="ATL32283.1"/>
    </source>
</evidence>
<feature type="region of interest" description="Disordered" evidence="1">
    <location>
        <begin position="288"/>
        <end position="323"/>
    </location>
</feature>
<keyword evidence="3" id="KW-1185">Reference proteome</keyword>
<organism evidence="2 3">
    <name type="scientific">Streptomyces formicae</name>
    <dbReference type="NCBI Taxonomy" id="1616117"/>
    <lineage>
        <taxon>Bacteria</taxon>
        <taxon>Bacillati</taxon>
        <taxon>Actinomycetota</taxon>
        <taxon>Actinomycetes</taxon>
        <taxon>Kitasatosporales</taxon>
        <taxon>Streptomycetaceae</taxon>
        <taxon>Streptomyces</taxon>
    </lineage>
</organism>
<name>A0A291QLE3_9ACTN</name>
<gene>
    <name evidence="2" type="ORF">KY5_7265</name>
</gene>
<dbReference type="Proteomes" id="UP000221011">
    <property type="component" value="Chromosome"/>
</dbReference>
<dbReference type="AlphaFoldDB" id="A0A291QLE3"/>
<sequence>MFLRALGGVGLLHQLQSYTEPDEDECWTQEEVEAAAEVLRSDSAATDDDGEDVREDAERLQGLVFSYWHGAAESLHQAQSILASFPWLEDWSQRALWAKEEFLETLRAQVALFVESAGLLVAAAAATMERPRLSGEDPAFAVLGSSEKVSTALNALWRRWQRAAESSWVGSPARSYMSHYLVQDIRSNRKGHDEALAGAARLIDSWEAQARALAASADGKSTQQVSVRLPEATDETARGGRGGLLEGLDSWTQGVVATWVVGADWGRRTLTLDVPALVAERLHAPSSDVACEPPREEVNAIEPSRTPDDRPSSIRPGVFDDTPVFDRQPVTAEHIHALRTFTRSSDELYIVISASGGVEVLPLDVVERRLGQGWSGVLVAGASDLPESLIGTWAQTARSEPEASGSHWTGGCSDAHDLHFGEEFGGTDGERQTLRRTYFDAHRARNLRLLALTRGVHDLRTLDAGRERMLPLAVWEGTLASDRLDLAPFKQPGGDRWHRGSGLPLGPLAVAQIYTTNADPQTDGKGHSPLCRHARERGVAANDDLLTVTDLLARDDFDWCGKCGGYAVRRLTDTQVSFYRAAHRLHAITGQLDRGRSHDDADTVVSQLEELAAWQPIDEEGWYTSDSWRWHEAIRNLKRRVERARRHEIS</sequence>
<dbReference type="EMBL" id="CP022685">
    <property type="protein sequence ID" value="ATL32283.1"/>
    <property type="molecule type" value="Genomic_DNA"/>
</dbReference>
<reference evidence="2 3" key="1">
    <citation type="submission" date="2017-08" db="EMBL/GenBank/DDBJ databases">
        <title>Complete Genome Sequence of Streptomyces formicae KY5, the formicamycin producer.</title>
        <authorList>
            <person name="Holmes N.A."/>
            <person name="Devine R."/>
            <person name="Qin Z."/>
            <person name="Seipke R.F."/>
            <person name="Wilkinson B."/>
            <person name="Hutchings M.I."/>
        </authorList>
    </citation>
    <scope>NUCLEOTIDE SEQUENCE [LARGE SCALE GENOMIC DNA]</scope>
    <source>
        <strain evidence="2 3">KY5</strain>
    </source>
</reference>
<protein>
    <submittedName>
        <fullName evidence="2">Uncharacterized protein</fullName>
    </submittedName>
</protein>
<proteinExistence type="predicted"/>